<organism evidence="1 2">
    <name type="scientific">Glossina pallidipes</name>
    <name type="common">Tsetse fly</name>
    <dbReference type="NCBI Taxonomy" id="7398"/>
    <lineage>
        <taxon>Eukaryota</taxon>
        <taxon>Metazoa</taxon>
        <taxon>Ecdysozoa</taxon>
        <taxon>Arthropoda</taxon>
        <taxon>Hexapoda</taxon>
        <taxon>Insecta</taxon>
        <taxon>Pterygota</taxon>
        <taxon>Neoptera</taxon>
        <taxon>Endopterygota</taxon>
        <taxon>Diptera</taxon>
        <taxon>Brachycera</taxon>
        <taxon>Muscomorpha</taxon>
        <taxon>Hippoboscoidea</taxon>
        <taxon>Glossinidae</taxon>
        <taxon>Glossina</taxon>
    </lineage>
</organism>
<dbReference type="Proteomes" id="UP000092445">
    <property type="component" value="Unassembled WGS sequence"/>
</dbReference>
<name>A0A1B0AFZ6_GLOPL</name>
<dbReference type="EnsemblMetazoa" id="GPAI044461-RA">
    <property type="protein sequence ID" value="GPAI044461-PA"/>
    <property type="gene ID" value="GPAI044461"/>
</dbReference>
<sequence length="198" mass="19645">MIVVVADVVESSCGRSIRIYIASCGSGGSICGAGAAGGAGAVGGASGAGGAGGADGVGGAGVADCIFGMALFHFVASSVAVDNIDNDDDGEACNGNGAASTAADLTTGCGSSGNCLCWNICRLTVSNEQPMAFCANADKEQSDKATSSIDIKISFIICNPSDLNCSSMSVALISAKRYRKLHIALNIKNNNNSDTEEV</sequence>
<reference evidence="1" key="2">
    <citation type="submission" date="2020-05" db="UniProtKB">
        <authorList>
            <consortium name="EnsemblMetazoa"/>
        </authorList>
    </citation>
    <scope>IDENTIFICATION</scope>
    <source>
        <strain evidence="1">IAEA</strain>
    </source>
</reference>
<reference evidence="2" key="1">
    <citation type="submission" date="2014-03" db="EMBL/GenBank/DDBJ databases">
        <authorList>
            <person name="Aksoy S."/>
            <person name="Warren W."/>
            <person name="Wilson R.K."/>
        </authorList>
    </citation>
    <scope>NUCLEOTIDE SEQUENCE [LARGE SCALE GENOMIC DNA]</scope>
    <source>
        <strain evidence="2">IAEA</strain>
    </source>
</reference>
<dbReference type="AlphaFoldDB" id="A0A1B0AFZ6"/>
<dbReference type="VEuPathDB" id="VectorBase:GPAI044461"/>
<evidence type="ECO:0000313" key="1">
    <source>
        <dbReference type="EnsemblMetazoa" id="GPAI044461-PA"/>
    </source>
</evidence>
<evidence type="ECO:0000313" key="2">
    <source>
        <dbReference type="Proteomes" id="UP000092445"/>
    </source>
</evidence>
<proteinExistence type="predicted"/>
<keyword evidence="2" id="KW-1185">Reference proteome</keyword>
<accession>A0A1B0AFZ6</accession>
<protein>
    <submittedName>
        <fullName evidence="1">Uncharacterized protein</fullName>
    </submittedName>
</protein>